<dbReference type="GO" id="GO:0000184">
    <property type="term" value="P:nuclear-transcribed mRNA catabolic process, nonsense-mediated decay"/>
    <property type="evidence" value="ECO:0007669"/>
    <property type="project" value="TreeGrafter"/>
</dbReference>
<dbReference type="Pfam" id="PF10374">
    <property type="entry name" value="EST1"/>
    <property type="match status" value="1"/>
</dbReference>
<dbReference type="AlphaFoldDB" id="A0A834ZY81"/>
<evidence type="ECO:0000313" key="5">
    <source>
        <dbReference type="EMBL" id="KAF8413860.1"/>
    </source>
</evidence>
<evidence type="ECO:0000259" key="3">
    <source>
        <dbReference type="Pfam" id="PF10373"/>
    </source>
</evidence>
<dbReference type="GO" id="GO:0070034">
    <property type="term" value="F:telomerase RNA binding"/>
    <property type="evidence" value="ECO:0007669"/>
    <property type="project" value="TreeGrafter"/>
</dbReference>
<reference evidence="5 6" key="1">
    <citation type="submission" date="2020-04" db="EMBL/GenBank/DDBJ databases">
        <title>Plant Genome Project.</title>
        <authorList>
            <person name="Zhang R.-G."/>
        </authorList>
    </citation>
    <scope>NUCLEOTIDE SEQUENCE [LARGE SCALE GENOMIC DNA]</scope>
    <source>
        <strain evidence="5">YNK0</strain>
        <tissue evidence="5">Leaf</tissue>
    </source>
</reference>
<dbReference type="Gene3D" id="1.25.40.10">
    <property type="entry name" value="Tetratricopeptide repeat domain"/>
    <property type="match status" value="1"/>
</dbReference>
<accession>A0A834ZY81</accession>
<dbReference type="GO" id="GO:0042162">
    <property type="term" value="F:telomeric DNA binding"/>
    <property type="evidence" value="ECO:0007669"/>
    <property type="project" value="TreeGrafter"/>
</dbReference>
<dbReference type="PANTHER" id="PTHR15696:SF0">
    <property type="entry name" value="TELOMERASE-BINDING PROTEIN EST1A"/>
    <property type="match status" value="1"/>
</dbReference>
<sequence length="1170" mass="132316">MHLRGELQLIKKGSSSMADFLLKVKSISDSLVAIQLVVSDDDLVHYTLSGLSTDYEAFITAVTNRVKAISFEELHADYYNMSNTLPTFILLLLGQTLNLLLSIPIDSLIVLTALVVVAFVAMEDKAIFEVMEGALNNQILHIVANINQVTNAEKQLWMLIHFKGLLHTDVQELYRKTRSSYEKVILNDHELAELHDIEYSLWKLHYKHIDEYRNKIRQSAANAERMSSAMRQNVATEQNNYDSLLEGFRSFLSEATEFYQDLIMKIRKSYGLPNEVLFFNEGGIEPTKMHECQYSCHRCLICLGDLARYRELHGKPDIQNRNWSVAATHYLNASIIWPDRGNAQNQLAVLAMYVGDELLALYHCVRSLAVKEPFPDAWDNLILLFEKNRLSPLRSLSNEATFDFLRPFERSTMQNITQSSDCFSNFNTGKTTEDVLWSEETGLWSLIVRLIGIFFTDSSLEGFPCTFASTIRELEALMSFDDVRLMAALESYQHIDAARKGPFRALQVVAILIFTIHTLIGSPNKQKPEYLKDMQQPVFIRLSLASTFICMGRLVNRCVMDNPLDCNPLLPAILVFVEWMVEELDISETYEADEKCASAIGYFFRAFVDLLNQFDDISELESPLCTALWEDIELRGFEPLAHAHVSLGTSTHKGQKFGFEDRNECQVRIHRIFVAAMKVVNRSNASRKWIFYEKKRRRFYMTESEKLPNGRKSEVAKSSSNLKLRESHRHLPVSKNALPHCSTKENEVQVNEGNQSNLDVEKFVPMEEEEVILFKPLTRYNSAPLYTLVATTGQMSVEGISDCTAPSDECLRRGSSLFLTQNHAKNDASTSHSNITGSSCSKKFKQKEPLAKDSVTNSFSEAAISAGPPSLSAWVLNREGLGIAGDKGTNGSGKYGLGCIEEIASSNLAGLSISGTAAIQQSMNITFAPTSHTVYDPLFEGDTVFGPMYASKTTHYSAPPYSPPVPSAPLLPDDAIWFSGDSSDYAKCKDSKDIKETKKFLGASQVNSYSNWMGTHRPPSFDFGVHGFSDGCAPFNSITDSTEFFHWYRNSLNRDQANNHLSPSHFYAPANLGKFHDRDVSRLAPFDQWKNQLFSNPMIYLEERSLHQGFSPVYGADEQMREKLSHGYQRPSPYGYGDVRDLRSEQQLLLQYLKEKEWCLQRESQLKSPT</sequence>
<feature type="domain" description="DNA/RNA-binding" evidence="3">
    <location>
        <begin position="326"/>
        <end position="643"/>
    </location>
</feature>
<evidence type="ECO:0000256" key="1">
    <source>
        <dbReference type="ARBA" id="ARBA00022737"/>
    </source>
</evidence>
<evidence type="ECO:0000256" key="2">
    <source>
        <dbReference type="SAM" id="Phobius"/>
    </source>
</evidence>
<proteinExistence type="predicted"/>
<keyword evidence="1" id="KW-0677">Repeat</keyword>
<dbReference type="OrthoDB" id="69928at2759"/>
<feature type="transmembrane region" description="Helical" evidence="2">
    <location>
        <begin position="88"/>
        <end position="121"/>
    </location>
</feature>
<dbReference type="PANTHER" id="PTHR15696">
    <property type="entry name" value="SMG-7 SUPPRESSOR WITH MORPHOLOGICAL EFFECT ON GENITALIA PROTEIN 7"/>
    <property type="match status" value="1"/>
</dbReference>
<dbReference type="EMBL" id="JABCRI010000001">
    <property type="protein sequence ID" value="KAF8413860.1"/>
    <property type="molecule type" value="Genomic_DNA"/>
</dbReference>
<keyword evidence="2" id="KW-0812">Transmembrane</keyword>
<keyword evidence="2" id="KW-1133">Transmembrane helix</keyword>
<feature type="domain" description="Telomerase activating protein Est1-like N-terminal" evidence="4">
    <location>
        <begin position="197"/>
        <end position="313"/>
    </location>
</feature>
<evidence type="ECO:0000313" key="6">
    <source>
        <dbReference type="Proteomes" id="UP000655225"/>
    </source>
</evidence>
<dbReference type="FunFam" id="1.25.40.10:FF:000225">
    <property type="entry name" value="Protein SMG7"/>
    <property type="match status" value="1"/>
</dbReference>
<evidence type="ECO:0000259" key="4">
    <source>
        <dbReference type="Pfam" id="PF10374"/>
    </source>
</evidence>
<dbReference type="InterPro" id="IPR045153">
    <property type="entry name" value="Est1/Ebs1-like"/>
</dbReference>
<dbReference type="InterPro" id="IPR019458">
    <property type="entry name" value="Est1-like_N"/>
</dbReference>
<organism evidence="5 6">
    <name type="scientific">Tetracentron sinense</name>
    <name type="common">Spur-leaf</name>
    <dbReference type="NCBI Taxonomy" id="13715"/>
    <lineage>
        <taxon>Eukaryota</taxon>
        <taxon>Viridiplantae</taxon>
        <taxon>Streptophyta</taxon>
        <taxon>Embryophyta</taxon>
        <taxon>Tracheophyta</taxon>
        <taxon>Spermatophyta</taxon>
        <taxon>Magnoliopsida</taxon>
        <taxon>Trochodendrales</taxon>
        <taxon>Trochodendraceae</taxon>
        <taxon>Tetracentron</taxon>
    </lineage>
</organism>
<keyword evidence="2" id="KW-0472">Membrane</keyword>
<dbReference type="GO" id="GO:0005697">
    <property type="term" value="C:telomerase holoenzyme complex"/>
    <property type="evidence" value="ECO:0007669"/>
    <property type="project" value="TreeGrafter"/>
</dbReference>
<dbReference type="InterPro" id="IPR011990">
    <property type="entry name" value="TPR-like_helical_dom_sf"/>
</dbReference>
<dbReference type="Proteomes" id="UP000655225">
    <property type="component" value="Unassembled WGS sequence"/>
</dbReference>
<dbReference type="SUPFAM" id="SSF48452">
    <property type="entry name" value="TPR-like"/>
    <property type="match status" value="1"/>
</dbReference>
<keyword evidence="6" id="KW-1185">Reference proteome</keyword>
<protein>
    <submittedName>
        <fullName evidence="5">Uncharacterized protein</fullName>
    </submittedName>
</protein>
<name>A0A834ZY81_TETSI</name>
<gene>
    <name evidence="5" type="ORF">HHK36_001854</name>
</gene>
<dbReference type="InterPro" id="IPR018834">
    <property type="entry name" value="DNA/RNA-bd_Est1-type"/>
</dbReference>
<comment type="caution">
    <text evidence="5">The sequence shown here is derived from an EMBL/GenBank/DDBJ whole genome shotgun (WGS) entry which is preliminary data.</text>
</comment>
<dbReference type="Pfam" id="PF10373">
    <property type="entry name" value="EST1_DNA_bind"/>
    <property type="match status" value="1"/>
</dbReference>
<dbReference type="OMA" id="KCQFLCH"/>